<keyword evidence="9 15" id="KW-0472">Membrane</keyword>
<evidence type="ECO:0000256" key="3">
    <source>
        <dbReference type="ARBA" id="ARBA00022475"/>
    </source>
</evidence>
<keyword evidence="4 15" id="KW-0138">CF(0)</keyword>
<dbReference type="InterPro" id="IPR002146">
    <property type="entry name" value="ATP_synth_b/b'su_bac/chlpt"/>
</dbReference>
<sequence length="164" mass="18756">MLQLDPGMMIWTWITFFVVLILLYKVALKPILSAISEREDSIRTDIEDARRQREEAEALLEKHRKMVAEADMEAQKMIREAQSLAEKSRAEIVDKAREEATVLVEKAKMEIEKQKDDALKSLRAEVVDLALGAAEKVLLQVVDKETNKKVVDDYLTSMPKSIKN</sequence>
<dbReference type="PANTHER" id="PTHR33445:SF1">
    <property type="entry name" value="ATP SYNTHASE SUBUNIT B"/>
    <property type="match status" value="1"/>
</dbReference>
<evidence type="ECO:0000256" key="10">
    <source>
        <dbReference type="ARBA" id="ARBA00023310"/>
    </source>
</evidence>
<dbReference type="AlphaFoldDB" id="A0A7V5RPZ8"/>
<reference evidence="18" key="1">
    <citation type="journal article" date="2020" name="mSystems">
        <title>Genome- and Community-Level Interaction Insights into Carbon Utilization and Element Cycling Functions of Hydrothermarchaeota in Hydrothermal Sediment.</title>
        <authorList>
            <person name="Zhou Z."/>
            <person name="Liu Y."/>
            <person name="Xu W."/>
            <person name="Pan J."/>
            <person name="Luo Z.H."/>
            <person name="Li M."/>
        </authorList>
    </citation>
    <scope>NUCLEOTIDE SEQUENCE [LARGE SCALE GENOMIC DNA]</scope>
    <source>
        <strain evidence="18">HyVt-460</strain>
    </source>
</reference>
<dbReference type="EMBL" id="DRLI01000247">
    <property type="protein sequence ID" value="HHM02631.1"/>
    <property type="molecule type" value="Genomic_DNA"/>
</dbReference>
<keyword evidence="5 15" id="KW-0812">Transmembrane</keyword>
<keyword evidence="8 15" id="KW-0406">Ion transport</keyword>
<evidence type="ECO:0000256" key="12">
    <source>
        <dbReference type="ARBA" id="ARBA00025614"/>
    </source>
</evidence>
<dbReference type="GO" id="GO:0046961">
    <property type="term" value="F:proton-transporting ATPase activity, rotational mechanism"/>
    <property type="evidence" value="ECO:0007669"/>
    <property type="project" value="TreeGrafter"/>
</dbReference>
<keyword evidence="10 15" id="KW-0066">ATP synthesis</keyword>
<dbReference type="InterPro" id="IPR050059">
    <property type="entry name" value="ATP_synthase_B_chain"/>
</dbReference>
<feature type="transmembrane region" description="Helical" evidence="15">
    <location>
        <begin position="6"/>
        <end position="28"/>
    </location>
</feature>
<comment type="function">
    <text evidence="12">Component of the F(0) channel, it forms part of the peripheral stalk, linking F(1) to F(0). The b'-subunit is a diverged and duplicated form of b found in plants and photosynthetic bacteria.</text>
</comment>
<evidence type="ECO:0000256" key="14">
    <source>
        <dbReference type="ARBA" id="ARBA00037847"/>
    </source>
</evidence>
<evidence type="ECO:0000256" key="8">
    <source>
        <dbReference type="ARBA" id="ARBA00023065"/>
    </source>
</evidence>
<dbReference type="GO" id="GO:0005886">
    <property type="term" value="C:plasma membrane"/>
    <property type="evidence" value="ECO:0007669"/>
    <property type="project" value="UniProtKB-SubCell"/>
</dbReference>
<dbReference type="CDD" id="cd06503">
    <property type="entry name" value="ATP-synt_Fo_b"/>
    <property type="match status" value="1"/>
</dbReference>
<comment type="subcellular location">
    <subcellularLocation>
        <location evidence="15">Cell membrane</location>
        <topology evidence="15">Single-pass membrane protein</topology>
    </subcellularLocation>
    <subcellularLocation>
        <location evidence="14">Endomembrane system</location>
        <topology evidence="14">Single-pass membrane protein</topology>
    </subcellularLocation>
</comment>
<dbReference type="GO" id="GO:0045259">
    <property type="term" value="C:proton-transporting ATP synthase complex"/>
    <property type="evidence" value="ECO:0007669"/>
    <property type="project" value="UniProtKB-KW"/>
</dbReference>
<evidence type="ECO:0000256" key="17">
    <source>
        <dbReference type="SAM" id="Coils"/>
    </source>
</evidence>
<evidence type="ECO:0000256" key="13">
    <source>
        <dbReference type="ARBA" id="ARBA00026054"/>
    </source>
</evidence>
<organism evidence="18">
    <name type="scientific">Caldithrix abyssi</name>
    <dbReference type="NCBI Taxonomy" id="187145"/>
    <lineage>
        <taxon>Bacteria</taxon>
        <taxon>Pseudomonadati</taxon>
        <taxon>Calditrichota</taxon>
        <taxon>Calditrichia</taxon>
        <taxon>Calditrichales</taxon>
        <taxon>Calditrichaceae</taxon>
        <taxon>Caldithrix</taxon>
    </lineage>
</organism>
<evidence type="ECO:0000256" key="16">
    <source>
        <dbReference type="RuleBase" id="RU003848"/>
    </source>
</evidence>
<dbReference type="GO" id="GO:0012505">
    <property type="term" value="C:endomembrane system"/>
    <property type="evidence" value="ECO:0007669"/>
    <property type="project" value="UniProtKB-SubCell"/>
</dbReference>
<dbReference type="InterPro" id="IPR028987">
    <property type="entry name" value="ATP_synth_B-like_membr_sf"/>
</dbReference>
<comment type="caution">
    <text evidence="18">The sequence shown here is derived from an EMBL/GenBank/DDBJ whole genome shotgun (WGS) entry which is preliminary data.</text>
</comment>
<feature type="coiled-coil region" evidence="17">
    <location>
        <begin position="39"/>
        <end position="117"/>
    </location>
</feature>
<dbReference type="Pfam" id="PF00430">
    <property type="entry name" value="ATP-synt_B"/>
    <property type="match status" value="1"/>
</dbReference>
<keyword evidence="17" id="KW-0175">Coiled coil</keyword>
<evidence type="ECO:0000256" key="15">
    <source>
        <dbReference type="HAMAP-Rule" id="MF_01398"/>
    </source>
</evidence>
<comment type="similarity">
    <text evidence="1 15 16">Belongs to the ATPase B chain family.</text>
</comment>
<keyword evidence="6 15" id="KW-0375">Hydrogen ion transport</keyword>
<evidence type="ECO:0000256" key="9">
    <source>
        <dbReference type="ARBA" id="ARBA00023136"/>
    </source>
</evidence>
<dbReference type="NCBIfam" id="TIGR01144">
    <property type="entry name" value="ATP_synt_b"/>
    <property type="match status" value="1"/>
</dbReference>
<evidence type="ECO:0000256" key="11">
    <source>
        <dbReference type="ARBA" id="ARBA00025198"/>
    </source>
</evidence>
<dbReference type="InterPro" id="IPR005864">
    <property type="entry name" value="ATP_synth_F0_bsu_bac"/>
</dbReference>
<dbReference type="SUPFAM" id="SSF81573">
    <property type="entry name" value="F1F0 ATP synthase subunit B, membrane domain"/>
    <property type="match status" value="1"/>
</dbReference>
<dbReference type="PANTHER" id="PTHR33445">
    <property type="entry name" value="ATP SYNTHASE SUBUNIT B', CHLOROPLASTIC"/>
    <property type="match status" value="1"/>
</dbReference>
<keyword evidence="7 15" id="KW-1133">Transmembrane helix</keyword>
<dbReference type="Proteomes" id="UP000885771">
    <property type="component" value="Unassembled WGS sequence"/>
</dbReference>
<evidence type="ECO:0000256" key="5">
    <source>
        <dbReference type="ARBA" id="ARBA00022692"/>
    </source>
</evidence>
<proteinExistence type="inferred from homology"/>
<evidence type="ECO:0000256" key="2">
    <source>
        <dbReference type="ARBA" id="ARBA00022448"/>
    </source>
</evidence>
<comment type="function">
    <text evidence="11 15">F(1)F(0) ATP synthase produces ATP from ADP in the presence of a proton or sodium gradient. F-type ATPases consist of two structural domains, F(1) containing the extramembraneous catalytic core and F(0) containing the membrane proton channel, linked together by a central stalk and a peripheral stalk. During catalysis, ATP synthesis in the catalytic domain of F(1) is coupled via a rotary mechanism of the central stalk subunits to proton translocation.</text>
</comment>
<keyword evidence="3 15" id="KW-1003">Cell membrane</keyword>
<evidence type="ECO:0000256" key="7">
    <source>
        <dbReference type="ARBA" id="ARBA00022989"/>
    </source>
</evidence>
<gene>
    <name evidence="15 18" type="primary">atpF</name>
    <name evidence="18" type="ORF">ENJ15_06420</name>
</gene>
<evidence type="ECO:0000256" key="6">
    <source>
        <dbReference type="ARBA" id="ARBA00022781"/>
    </source>
</evidence>
<comment type="subunit">
    <text evidence="13">F-type ATPases have 2 components, F(1) - the catalytic core - and F(0) - the membrane proton channel. F(1) has five subunits: alpha(3), beta(3), gamma(1), delta(1), epsilon(1). F(0) has four main subunits: a(1), b(2) and c(10-14). The alpha and beta chains form an alternating ring which encloses part of the gamma chain. F(1) is attached to F(0) by a central stalk formed by the gamma and epsilon chains, while a peripheral stalk is formed by the delta and b chains.</text>
</comment>
<protein>
    <recommendedName>
        <fullName evidence="15">ATP synthase subunit b</fullName>
    </recommendedName>
    <alternativeName>
        <fullName evidence="15">ATP synthase F(0) sector subunit b</fullName>
    </alternativeName>
    <alternativeName>
        <fullName evidence="15">ATPase subunit I</fullName>
    </alternativeName>
    <alternativeName>
        <fullName evidence="15">F-type ATPase subunit b</fullName>
        <shortName evidence="15">F-ATPase subunit b</shortName>
    </alternativeName>
</protein>
<dbReference type="GO" id="GO:0046933">
    <property type="term" value="F:proton-transporting ATP synthase activity, rotational mechanism"/>
    <property type="evidence" value="ECO:0007669"/>
    <property type="project" value="UniProtKB-UniRule"/>
</dbReference>
<keyword evidence="2 15" id="KW-0813">Transport</keyword>
<evidence type="ECO:0000313" key="18">
    <source>
        <dbReference type="EMBL" id="HHM02631.1"/>
    </source>
</evidence>
<accession>A0A7V5RPZ8</accession>
<name>A0A7V5RPZ8_CALAY</name>
<evidence type="ECO:0000256" key="1">
    <source>
        <dbReference type="ARBA" id="ARBA00005513"/>
    </source>
</evidence>
<comment type="subunit">
    <text evidence="15">F-type ATPases have 2 components, F(1) - the catalytic core - and F(0) - the membrane proton channel. F(1) has five subunits: alpha(3), beta(3), gamma(1), delta(1), epsilon(1). F(0) has three main subunits: a(1), b(2) and c(10-14). The alpha and beta chains form an alternating ring which encloses part of the gamma chain. F(1) is attached to F(0) by a central stalk formed by the gamma and epsilon chains, while a peripheral stalk is formed by the delta and b chains.</text>
</comment>
<dbReference type="HAMAP" id="MF_01398">
    <property type="entry name" value="ATP_synth_b_bprime"/>
    <property type="match status" value="1"/>
</dbReference>
<evidence type="ECO:0000256" key="4">
    <source>
        <dbReference type="ARBA" id="ARBA00022547"/>
    </source>
</evidence>